<reference evidence="2" key="1">
    <citation type="submission" date="2013-12" db="EMBL/GenBank/DDBJ databases">
        <authorList>
            <person name="Aslett M."/>
        </authorList>
    </citation>
    <scope>NUCLEOTIDE SEQUENCE [LARGE SCALE GENOMIC DNA]</scope>
    <source>
        <strain evidence="2">Lindley</strain>
    </source>
</reference>
<evidence type="ECO:0000256" key="1">
    <source>
        <dbReference type="SAM" id="MobiDB-lite"/>
    </source>
</evidence>
<accession>A0A183CF38</accession>
<keyword evidence="2" id="KW-1185">Reference proteome</keyword>
<dbReference type="AlphaFoldDB" id="A0A183CF38"/>
<evidence type="ECO:0000313" key="2">
    <source>
        <dbReference type="Proteomes" id="UP000050741"/>
    </source>
</evidence>
<reference evidence="2" key="2">
    <citation type="submission" date="2014-05" db="EMBL/GenBank/DDBJ databases">
        <title>The genome and life-stage specific transcriptomes of Globodera pallida elucidate key aspects of plant parasitism by a cyst nematode.</title>
        <authorList>
            <person name="Cotton J.A."/>
            <person name="Lilley C.J."/>
            <person name="Jones L.M."/>
            <person name="Kikuchi T."/>
            <person name="Reid A.J."/>
            <person name="Thorpe P."/>
            <person name="Tsai I.J."/>
            <person name="Beasley H."/>
            <person name="Blok V."/>
            <person name="Cock P.J.A."/>
            <person name="Van den Akker S.E."/>
            <person name="Holroyd N."/>
            <person name="Hunt M."/>
            <person name="Mantelin S."/>
            <person name="Naghra H."/>
            <person name="Pain A."/>
            <person name="Palomares-Rius J.E."/>
            <person name="Zarowiecki M."/>
            <person name="Berriman M."/>
            <person name="Jones J.T."/>
            <person name="Urwin P.E."/>
        </authorList>
    </citation>
    <scope>NUCLEOTIDE SEQUENCE [LARGE SCALE GENOMIC DNA]</scope>
    <source>
        <strain evidence="2">Lindley</strain>
    </source>
</reference>
<evidence type="ECO:0000313" key="3">
    <source>
        <dbReference type="WBParaSite" id="GPLIN_001149300"/>
    </source>
</evidence>
<protein>
    <submittedName>
        <fullName evidence="3">ANK_REP_REGION domain-containing protein</fullName>
    </submittedName>
</protein>
<dbReference type="WBParaSite" id="GPLIN_001149300">
    <property type="protein sequence ID" value="GPLIN_001149300"/>
    <property type="gene ID" value="GPLIN_001149300"/>
</dbReference>
<dbReference type="Proteomes" id="UP000050741">
    <property type="component" value="Unassembled WGS sequence"/>
</dbReference>
<name>A0A183CF38_GLOPA</name>
<feature type="region of interest" description="Disordered" evidence="1">
    <location>
        <begin position="361"/>
        <end position="398"/>
    </location>
</feature>
<proteinExistence type="predicted"/>
<organism evidence="2 3">
    <name type="scientific">Globodera pallida</name>
    <name type="common">Potato cyst nematode worm</name>
    <name type="synonym">Heterodera pallida</name>
    <dbReference type="NCBI Taxonomy" id="36090"/>
    <lineage>
        <taxon>Eukaryota</taxon>
        <taxon>Metazoa</taxon>
        <taxon>Ecdysozoa</taxon>
        <taxon>Nematoda</taxon>
        <taxon>Chromadorea</taxon>
        <taxon>Rhabditida</taxon>
        <taxon>Tylenchina</taxon>
        <taxon>Tylenchomorpha</taxon>
        <taxon>Tylenchoidea</taxon>
        <taxon>Heteroderidae</taxon>
        <taxon>Heteroderinae</taxon>
        <taxon>Globodera</taxon>
    </lineage>
</organism>
<sequence>MLPSKENLTAEHLHLELADARKHIEGGTTHKAANILQNLRSKLSSGPINFLSPASLDSERSVLFNDVLDRIVGSHIHEFSRLYNANCERCQISKWLQSASYDAKKCRAVIEEHLDAHLEFQKSRINCERYKERKASSSSFDRPSNMPEEEWASERELANWREECAYMGRVWRIDCARRDLLLARIQTEGNAVGHVSLLRNMVNDLQECSRLARVVKCQQPIKVPAWESASHDGWEGMELPKEAFSSKWVTKSQWDPNGFDNAWFSKTAFATRNNRARAKWDSCSGPISSWTLSNGPVGLAPVKLNKVHRIARSPKASERISPPKHSAPWMTVIKGKAIPLLHGAAANATAYPVGYAPIKRPKSLRGGGSRDRAKRAANKAQMREKRAGKKSWKTNCPQPHSWGSKHNCAYWNTYLQRHGPCALGTNRALFLQSIMMRMVCPLLHVRPKTSTLPKLRKKTACGCLLQAIVQHGNARLLSAILRLP</sequence>
<reference evidence="3" key="3">
    <citation type="submission" date="2016-06" db="UniProtKB">
        <authorList>
            <consortium name="WormBaseParasite"/>
        </authorList>
    </citation>
    <scope>IDENTIFICATION</scope>
</reference>